<reference evidence="2" key="1">
    <citation type="submission" date="2017-09" db="EMBL/GenBank/DDBJ databases">
        <authorList>
            <person name="Varghese N."/>
            <person name="Submissions S."/>
        </authorList>
    </citation>
    <scope>NUCLEOTIDE SEQUENCE [LARGE SCALE GENOMIC DNA]</scope>
    <source>
        <strain evidence="2">DSM 29961</strain>
    </source>
</reference>
<dbReference type="OrthoDB" id="965608at2"/>
<evidence type="ECO:0000313" key="1">
    <source>
        <dbReference type="EMBL" id="SOD90421.1"/>
    </source>
</evidence>
<organism evidence="1 2">
    <name type="scientific">Spirosoma fluviale</name>
    <dbReference type="NCBI Taxonomy" id="1597977"/>
    <lineage>
        <taxon>Bacteria</taxon>
        <taxon>Pseudomonadati</taxon>
        <taxon>Bacteroidota</taxon>
        <taxon>Cytophagia</taxon>
        <taxon>Cytophagales</taxon>
        <taxon>Cytophagaceae</taxon>
        <taxon>Spirosoma</taxon>
    </lineage>
</organism>
<dbReference type="EMBL" id="OCNH01000002">
    <property type="protein sequence ID" value="SOD90421.1"/>
    <property type="molecule type" value="Genomic_DNA"/>
</dbReference>
<sequence length="73" mass="8189">MKLYVVEAAETLELLESQVVDRLSSGYELAGGVSFNPVDVVYIQALYLPKLDRQVDALLKEENVYSERGLLDI</sequence>
<keyword evidence="2" id="KW-1185">Reference proteome</keyword>
<gene>
    <name evidence="1" type="ORF">SAMN06269250_3415</name>
</gene>
<accession>A0A286G4H0</accession>
<dbReference type="RefSeq" id="WP_097126946.1">
    <property type="nucleotide sequence ID" value="NZ_OCNH01000002.1"/>
</dbReference>
<name>A0A286G4H0_9BACT</name>
<evidence type="ECO:0000313" key="2">
    <source>
        <dbReference type="Proteomes" id="UP000219452"/>
    </source>
</evidence>
<proteinExistence type="predicted"/>
<dbReference type="Proteomes" id="UP000219452">
    <property type="component" value="Unassembled WGS sequence"/>
</dbReference>
<dbReference type="AlphaFoldDB" id="A0A286G4H0"/>
<protein>
    <submittedName>
        <fullName evidence="1">Uncharacterized protein</fullName>
    </submittedName>
</protein>